<dbReference type="PANTHER" id="PTHR34071:SF2">
    <property type="entry name" value="FLAVIN-NUCLEOTIDE-BINDING PROTEIN"/>
    <property type="match status" value="1"/>
</dbReference>
<reference evidence="1" key="1">
    <citation type="journal article" date="2020" name="mSystems">
        <title>Genome- and Community-Level Interaction Insights into Carbon Utilization and Element Cycling Functions of Hydrothermarchaeota in Hydrothermal Sediment.</title>
        <authorList>
            <person name="Zhou Z."/>
            <person name="Liu Y."/>
            <person name="Xu W."/>
            <person name="Pan J."/>
            <person name="Luo Z.H."/>
            <person name="Li M."/>
        </authorList>
    </citation>
    <scope>NUCLEOTIDE SEQUENCE [LARGE SCALE GENOMIC DNA]</scope>
    <source>
        <strain evidence="1">SpSt-349</strain>
    </source>
</reference>
<protein>
    <submittedName>
        <fullName evidence="1">Pyridoxamine 5'-phosphate oxidase family protein</fullName>
    </submittedName>
</protein>
<proteinExistence type="predicted"/>
<name>A0A831TYZ0_GEOME</name>
<dbReference type="Pfam" id="PF12900">
    <property type="entry name" value="Pyridox_ox_2"/>
    <property type="match status" value="1"/>
</dbReference>
<dbReference type="EMBL" id="DSOV01000035">
    <property type="protein sequence ID" value="HEN42226.1"/>
    <property type="molecule type" value="Genomic_DNA"/>
</dbReference>
<dbReference type="InterPro" id="IPR012349">
    <property type="entry name" value="Split_barrel_FMN-bd"/>
</dbReference>
<dbReference type="AlphaFoldDB" id="A0A831TYZ0"/>
<organism evidence="1">
    <name type="scientific">Geobacter metallireducens</name>
    <dbReference type="NCBI Taxonomy" id="28232"/>
    <lineage>
        <taxon>Bacteria</taxon>
        <taxon>Pseudomonadati</taxon>
        <taxon>Thermodesulfobacteriota</taxon>
        <taxon>Desulfuromonadia</taxon>
        <taxon>Geobacterales</taxon>
        <taxon>Geobacteraceae</taxon>
        <taxon>Geobacter</taxon>
    </lineage>
</organism>
<dbReference type="SUPFAM" id="SSF50475">
    <property type="entry name" value="FMN-binding split barrel"/>
    <property type="match status" value="1"/>
</dbReference>
<dbReference type="Gene3D" id="2.30.110.10">
    <property type="entry name" value="Electron Transport, Fmn-binding Protein, Chain A"/>
    <property type="match status" value="1"/>
</dbReference>
<accession>A0A831TYZ0</accession>
<dbReference type="PANTHER" id="PTHR34071">
    <property type="entry name" value="5-NITROIMIDAZOLE ANTIBIOTICS RESISTANCE PROTEIN, NIMA-FAMILY-RELATED PROTEIN-RELATED"/>
    <property type="match status" value="1"/>
</dbReference>
<comment type="caution">
    <text evidence="1">The sequence shown here is derived from an EMBL/GenBank/DDBJ whole genome shotgun (WGS) entry which is preliminary data.</text>
</comment>
<evidence type="ECO:0000313" key="1">
    <source>
        <dbReference type="EMBL" id="HEN42226.1"/>
    </source>
</evidence>
<dbReference type="InterPro" id="IPR024747">
    <property type="entry name" value="Pyridox_Oxase-rel"/>
</dbReference>
<sequence>MRKANKRITDFSILIELLNASPVGHLGTVGRDGWPMIKPLNFAWHQGRIYFHCALEGEKLDDIRHDERVCFQVDLPIAYVKGTPDNPCRAEYLYRSVIIRGRARLVTEEAEKVLALDALMGKYEPGVSFAPYQKEKLAITGIVRIDVEEMVGKEELGKGETRERALALLASGRPLPAVLE</sequence>
<gene>
    <name evidence="1" type="ORF">ENQ87_07595</name>
</gene>